<gene>
    <name evidence="2" type="ORF">ABW99_18250</name>
</gene>
<dbReference type="InterPro" id="IPR007445">
    <property type="entry name" value="PilO"/>
</dbReference>
<dbReference type="Pfam" id="PF04350">
    <property type="entry name" value="PilO"/>
    <property type="match status" value="1"/>
</dbReference>
<feature type="transmembrane region" description="Helical" evidence="1">
    <location>
        <begin position="6"/>
        <end position="30"/>
    </location>
</feature>
<dbReference type="Gene3D" id="3.30.70.60">
    <property type="match status" value="1"/>
</dbReference>
<dbReference type="Proteomes" id="UP000036700">
    <property type="component" value="Chromosome"/>
</dbReference>
<dbReference type="GO" id="GO:0043683">
    <property type="term" value="P:type IV pilus assembly"/>
    <property type="evidence" value="ECO:0007669"/>
    <property type="project" value="InterPro"/>
</dbReference>
<dbReference type="EMBL" id="CP011568">
    <property type="protein sequence ID" value="AKJ69859.1"/>
    <property type="molecule type" value="Genomic_DNA"/>
</dbReference>
<keyword evidence="1" id="KW-0812">Transmembrane</keyword>
<evidence type="ECO:0000256" key="1">
    <source>
        <dbReference type="SAM" id="Phobius"/>
    </source>
</evidence>
<dbReference type="KEGG" id="ptx:ABW99_18250"/>
<name>A0A0G3EV09_9BURK</name>
<dbReference type="AlphaFoldDB" id="A0A0G3EV09"/>
<dbReference type="STRING" id="445709.ABW99_18250"/>
<keyword evidence="1" id="KW-1133">Transmembrane helix</keyword>
<accession>A0A0G3EV09</accession>
<proteinExistence type="predicted"/>
<dbReference type="InterPro" id="IPR014717">
    <property type="entry name" value="Transl_elong_EF1B/ribsomal_bS6"/>
</dbReference>
<keyword evidence="3" id="KW-1185">Reference proteome</keyword>
<evidence type="ECO:0000313" key="3">
    <source>
        <dbReference type="Proteomes" id="UP000036700"/>
    </source>
</evidence>
<organism evidence="2 3">
    <name type="scientific">Pandoraea thiooxydans</name>
    <dbReference type="NCBI Taxonomy" id="445709"/>
    <lineage>
        <taxon>Bacteria</taxon>
        <taxon>Pseudomonadati</taxon>
        <taxon>Pseudomonadota</taxon>
        <taxon>Betaproteobacteria</taxon>
        <taxon>Burkholderiales</taxon>
        <taxon>Burkholderiaceae</taxon>
        <taxon>Pandoraea</taxon>
    </lineage>
</organism>
<evidence type="ECO:0000313" key="2">
    <source>
        <dbReference type="EMBL" id="AKJ69859.1"/>
    </source>
</evidence>
<protein>
    <recommendedName>
        <fullName evidence="4">Pilus assembly protein PilO</fullName>
    </recommendedName>
</protein>
<dbReference type="PANTHER" id="PTHR39555">
    <property type="entry name" value="FIMBRIAL ASSEMBLY PROTEIN PILO-LIKE PROTEIN-RELATED"/>
    <property type="match status" value="1"/>
</dbReference>
<sequence length="198" mass="21624">MAPSDWPALAQCGLGLVVCLITCVATWSLVVQAQMESLAAHERQEASLKATYRQRAAQAAALQSWRDQHVAMTARMSALRDRLPTDSGAERLLEKLHRLGQAHRMQFEAIRPSKPETKEHLSVVPFEIQAGGRYHDVAGFLAALAALPRVVVFDALQITASPRHESASHLPPELRLMLSAQAYADPASPPNPIAEAPR</sequence>
<dbReference type="GO" id="GO:0043107">
    <property type="term" value="P:type IV pilus-dependent motility"/>
    <property type="evidence" value="ECO:0007669"/>
    <property type="project" value="InterPro"/>
</dbReference>
<dbReference type="PANTHER" id="PTHR39555:SF1">
    <property type="entry name" value="TYPE IV PILUS INNER MEMBRANE COMPONENT PILO"/>
    <property type="match status" value="1"/>
</dbReference>
<reference evidence="3" key="1">
    <citation type="submission" date="2015-06" db="EMBL/GenBank/DDBJ databases">
        <authorList>
            <person name="Lim Y.L."/>
            <person name="Ee R."/>
            <person name="Yong D."/>
            <person name="How K.Y."/>
            <person name="Yin W.F."/>
            <person name="Chan K.G."/>
        </authorList>
    </citation>
    <scope>NUCLEOTIDE SEQUENCE [LARGE SCALE GENOMIC DNA]</scope>
    <source>
        <strain evidence="3">DSM 25325</strain>
    </source>
</reference>
<dbReference type="PATRIC" id="fig|445709.3.peg.3842"/>
<evidence type="ECO:0008006" key="4">
    <source>
        <dbReference type="Google" id="ProtNLM"/>
    </source>
</evidence>
<keyword evidence="1" id="KW-0472">Membrane</keyword>